<feature type="binding site" evidence="8">
    <location>
        <position position="150"/>
    </location>
    <ligand>
        <name>[4Fe-4S] cluster</name>
        <dbReference type="ChEBI" id="CHEBI:49883"/>
        <label>3</label>
    </ligand>
</feature>
<gene>
    <name evidence="8" type="primary">napF</name>
    <name evidence="10" type="ORF">VSA01S_22850</name>
</gene>
<dbReference type="GO" id="GO:0046872">
    <property type="term" value="F:metal ion binding"/>
    <property type="evidence" value="ECO:0007669"/>
    <property type="project" value="UniProtKB-KW"/>
</dbReference>
<feature type="binding site" evidence="8">
    <location>
        <position position="40"/>
    </location>
    <ligand>
        <name>[4Fe-4S] cluster</name>
        <dbReference type="ChEBI" id="CHEBI:49883"/>
        <label>1</label>
    </ligand>
</feature>
<keyword evidence="11" id="KW-1185">Reference proteome</keyword>
<feature type="binding site" evidence="8">
    <location>
        <position position="44"/>
    </location>
    <ligand>
        <name>[4Fe-4S] cluster</name>
        <dbReference type="ChEBI" id="CHEBI:49883"/>
        <label>1</label>
    </ligand>
</feature>
<feature type="binding site" evidence="8">
    <location>
        <position position="146"/>
    </location>
    <ligand>
        <name>[4Fe-4S] cluster</name>
        <dbReference type="ChEBI" id="CHEBI:49883"/>
        <label>3</label>
    </ligand>
</feature>
<keyword evidence="5" id="KW-0249">Electron transport</keyword>
<proteinExistence type="inferred from homology"/>
<dbReference type="GO" id="GO:0005737">
    <property type="term" value="C:cytoplasm"/>
    <property type="evidence" value="ECO:0007669"/>
    <property type="project" value="UniProtKB-SubCell"/>
</dbReference>
<evidence type="ECO:0000256" key="5">
    <source>
        <dbReference type="ARBA" id="ARBA00022982"/>
    </source>
</evidence>
<evidence type="ECO:0000256" key="4">
    <source>
        <dbReference type="ARBA" id="ARBA00022737"/>
    </source>
</evidence>
<name>A0A511QFT5_9VIBR</name>
<feature type="binding site" evidence="8">
    <location>
        <position position="74"/>
    </location>
    <ligand>
        <name>[4Fe-4S] cluster</name>
        <dbReference type="ChEBI" id="CHEBI:49883"/>
        <label>2</label>
    </ligand>
</feature>
<dbReference type="PANTHER" id="PTHR43687:SF6">
    <property type="entry name" value="L-ASPARTATE SEMIALDEHYDE SULFURTRANSFERASE IRON-SULFUR SUBUNIT"/>
    <property type="match status" value="1"/>
</dbReference>
<evidence type="ECO:0000256" key="3">
    <source>
        <dbReference type="ARBA" id="ARBA00022723"/>
    </source>
</evidence>
<evidence type="ECO:0000256" key="1">
    <source>
        <dbReference type="ARBA" id="ARBA00022448"/>
    </source>
</evidence>
<feature type="binding site" evidence="8">
    <location>
        <position position="140"/>
    </location>
    <ligand>
        <name>[4Fe-4S] cluster</name>
        <dbReference type="ChEBI" id="CHEBI:49883"/>
        <label>3</label>
    </ligand>
</feature>
<evidence type="ECO:0000256" key="6">
    <source>
        <dbReference type="ARBA" id="ARBA00023004"/>
    </source>
</evidence>
<comment type="cofactor">
    <cofactor evidence="8">
        <name>[4Fe-4S] cluster</name>
        <dbReference type="ChEBI" id="CHEBI:49883"/>
    </cofactor>
</comment>
<dbReference type="InterPro" id="IPR017896">
    <property type="entry name" value="4Fe4S_Fe-S-bd"/>
</dbReference>
<dbReference type="PANTHER" id="PTHR43687">
    <property type="entry name" value="ADENYLYLSULFATE REDUCTASE, BETA SUBUNIT"/>
    <property type="match status" value="1"/>
</dbReference>
<feature type="binding site" evidence="8">
    <location>
        <position position="37"/>
    </location>
    <ligand>
        <name>[4Fe-4S] cluster</name>
        <dbReference type="ChEBI" id="CHEBI:49883"/>
        <label>1</label>
    </ligand>
</feature>
<dbReference type="PROSITE" id="PS51379">
    <property type="entry name" value="4FE4S_FER_2"/>
    <property type="match status" value="2"/>
</dbReference>
<dbReference type="InterPro" id="IPR004496">
    <property type="entry name" value="NapF"/>
</dbReference>
<evidence type="ECO:0000256" key="2">
    <source>
        <dbReference type="ARBA" id="ARBA00022485"/>
    </source>
</evidence>
<feature type="domain" description="4Fe-4S ferredoxin-type" evidence="9">
    <location>
        <begin position="55"/>
        <end position="88"/>
    </location>
</feature>
<dbReference type="PROSITE" id="PS00198">
    <property type="entry name" value="4FE4S_FER_1"/>
    <property type="match status" value="1"/>
</dbReference>
<keyword evidence="3 8" id="KW-0479">Metal-binding</keyword>
<evidence type="ECO:0000256" key="7">
    <source>
        <dbReference type="ARBA" id="ARBA00023014"/>
    </source>
</evidence>
<protein>
    <recommendedName>
        <fullName evidence="8">Ferredoxin-type protein NapF</fullName>
    </recommendedName>
</protein>
<comment type="subcellular location">
    <subcellularLocation>
        <location evidence="8">Cytoplasm</location>
    </subcellularLocation>
</comment>
<feature type="binding site" evidence="8">
    <location>
        <position position="71"/>
    </location>
    <ligand>
        <name>[4Fe-4S] cluster</name>
        <dbReference type="ChEBI" id="CHEBI:49883"/>
        <label>2</label>
    </ligand>
</feature>
<feature type="binding site" evidence="8">
    <location>
        <position position="143"/>
    </location>
    <ligand>
        <name>[4Fe-4S] cluster</name>
        <dbReference type="ChEBI" id="CHEBI:49883"/>
        <label>3</label>
    </ligand>
</feature>
<comment type="subunit">
    <text evidence="8">Interacts with the cytoplasmic NapA precursor.</text>
</comment>
<sequence>MFERTRRQLFTHRNQASLPRLPWLKNEAEFTDICSRCERCINICEASILTKGNGGFPQVDFSRGEKECTFCYQCADVCPKPLFLAQTELPWAITATVNDACIATKNIECRSCSDMCESQAIQFHLQVGKVAVPSISISDCVGCGACISVCPTTAITLHRVEHSIL</sequence>
<dbReference type="Gene3D" id="3.30.70.20">
    <property type="match status" value="2"/>
</dbReference>
<comment type="caution">
    <text evidence="10">The sequence shown here is derived from an EMBL/GenBank/DDBJ whole genome shotgun (WGS) entry which is preliminary data.</text>
</comment>
<dbReference type="OrthoDB" id="9808559at2"/>
<feature type="domain" description="4Fe-4S ferredoxin-type" evidence="9">
    <location>
        <begin position="131"/>
        <end position="160"/>
    </location>
</feature>
<dbReference type="GO" id="GO:0051539">
    <property type="term" value="F:4 iron, 4 sulfur cluster binding"/>
    <property type="evidence" value="ECO:0007669"/>
    <property type="project" value="UniProtKB-UniRule"/>
</dbReference>
<feature type="binding site" evidence="8">
    <location>
        <position position="68"/>
    </location>
    <ligand>
        <name>[4Fe-4S] cluster</name>
        <dbReference type="ChEBI" id="CHEBI:49883"/>
        <label>2</label>
    </ligand>
</feature>
<evidence type="ECO:0000259" key="9">
    <source>
        <dbReference type="PROSITE" id="PS51379"/>
    </source>
</evidence>
<dbReference type="CDD" id="cd10564">
    <property type="entry name" value="NapF_like"/>
    <property type="match status" value="1"/>
</dbReference>
<evidence type="ECO:0000313" key="11">
    <source>
        <dbReference type="Proteomes" id="UP000321922"/>
    </source>
</evidence>
<evidence type="ECO:0000256" key="8">
    <source>
        <dbReference type="HAMAP-Rule" id="MF_02201"/>
    </source>
</evidence>
<dbReference type="SUPFAM" id="SSF54862">
    <property type="entry name" value="4Fe-4S ferredoxins"/>
    <property type="match status" value="1"/>
</dbReference>
<dbReference type="Pfam" id="PF13187">
    <property type="entry name" value="Fer4_9"/>
    <property type="match status" value="1"/>
</dbReference>
<keyword evidence="1" id="KW-0813">Transport</keyword>
<feature type="binding site" evidence="8">
    <location>
        <position position="78"/>
    </location>
    <ligand>
        <name>[4Fe-4S] cluster</name>
        <dbReference type="ChEBI" id="CHEBI:49883"/>
        <label>2</label>
    </ligand>
</feature>
<reference evidence="10 11" key="1">
    <citation type="submission" date="2019-07" db="EMBL/GenBank/DDBJ databases">
        <title>Whole genome shotgun sequence of Vibrio sagamiensis NBRC 104589.</title>
        <authorList>
            <person name="Hosoyama A."/>
            <person name="Uohara A."/>
            <person name="Ohji S."/>
            <person name="Ichikawa N."/>
        </authorList>
    </citation>
    <scope>NUCLEOTIDE SEQUENCE [LARGE SCALE GENOMIC DNA]</scope>
    <source>
        <strain evidence="10 11">NBRC 104589</strain>
    </source>
</reference>
<organism evidence="10 11">
    <name type="scientific">Vibrio sagamiensis NBRC 104589</name>
    <dbReference type="NCBI Taxonomy" id="1219064"/>
    <lineage>
        <taxon>Bacteria</taxon>
        <taxon>Pseudomonadati</taxon>
        <taxon>Pseudomonadota</taxon>
        <taxon>Gammaproteobacteria</taxon>
        <taxon>Vibrionales</taxon>
        <taxon>Vibrionaceae</taxon>
        <taxon>Vibrio</taxon>
    </lineage>
</organism>
<keyword evidence="2 8" id="KW-0004">4Fe-4S</keyword>
<feature type="binding site" evidence="8">
    <location>
        <position position="34"/>
    </location>
    <ligand>
        <name>[4Fe-4S] cluster</name>
        <dbReference type="ChEBI" id="CHEBI:49883"/>
        <label>1</label>
    </ligand>
</feature>
<dbReference type="AlphaFoldDB" id="A0A511QFT5"/>
<keyword evidence="8" id="KW-0963">Cytoplasm</keyword>
<accession>A0A511QFT5</accession>
<dbReference type="Pfam" id="PF12838">
    <property type="entry name" value="Fer4_7"/>
    <property type="match status" value="1"/>
</dbReference>
<comment type="similarity">
    <text evidence="8">Belongs to the NapF family.</text>
</comment>
<dbReference type="NCBIfam" id="TIGR00402">
    <property type="entry name" value="napF"/>
    <property type="match status" value="1"/>
</dbReference>
<dbReference type="HAMAP" id="MF_02201">
    <property type="entry name" value="NapF"/>
    <property type="match status" value="1"/>
</dbReference>
<dbReference type="EMBL" id="BJXJ01000021">
    <property type="protein sequence ID" value="GEM76173.1"/>
    <property type="molecule type" value="Genomic_DNA"/>
</dbReference>
<dbReference type="InterPro" id="IPR050572">
    <property type="entry name" value="Fe-S_Ferredoxin"/>
</dbReference>
<dbReference type="Proteomes" id="UP000321922">
    <property type="component" value="Unassembled WGS sequence"/>
</dbReference>
<evidence type="ECO:0000313" key="10">
    <source>
        <dbReference type="EMBL" id="GEM76173.1"/>
    </source>
</evidence>
<keyword evidence="4 8" id="KW-0677">Repeat</keyword>
<keyword evidence="7 8" id="KW-0411">Iron-sulfur</keyword>
<comment type="function">
    <text evidence="8">Could be involved in the maturation of NapA, the catalytic subunit of the periplasmic nitrate reductase, before its export into the periplasm.</text>
</comment>
<dbReference type="RefSeq" id="WP_039980535.1">
    <property type="nucleotide sequence ID" value="NZ_BAOJ01000034.1"/>
</dbReference>
<keyword evidence="6 8" id="KW-0408">Iron</keyword>
<dbReference type="InterPro" id="IPR017900">
    <property type="entry name" value="4Fe4S_Fe_S_CS"/>
</dbReference>